<feature type="coiled-coil region" evidence="1">
    <location>
        <begin position="222"/>
        <end position="263"/>
    </location>
</feature>
<evidence type="ECO:0000259" key="2">
    <source>
        <dbReference type="Pfam" id="PF13476"/>
    </source>
</evidence>
<dbReference type="SUPFAM" id="SSF52540">
    <property type="entry name" value="P-loop containing nucleoside triphosphate hydrolases"/>
    <property type="match status" value="1"/>
</dbReference>
<dbReference type="PANTHER" id="PTHR32114">
    <property type="entry name" value="ABC TRANSPORTER ABCH.3"/>
    <property type="match status" value="1"/>
</dbReference>
<dbReference type="EMBL" id="CAFBMS010000010">
    <property type="protein sequence ID" value="CAB4911786.1"/>
    <property type="molecule type" value="Genomic_DNA"/>
</dbReference>
<feature type="coiled-coil region" evidence="1">
    <location>
        <begin position="314"/>
        <end position="341"/>
    </location>
</feature>
<protein>
    <submittedName>
        <fullName evidence="3">Unannotated protein</fullName>
    </submittedName>
</protein>
<reference evidence="3" key="1">
    <citation type="submission" date="2020-05" db="EMBL/GenBank/DDBJ databases">
        <authorList>
            <person name="Chiriac C."/>
            <person name="Salcher M."/>
            <person name="Ghai R."/>
            <person name="Kavagutti S V."/>
        </authorList>
    </citation>
    <scope>NUCLEOTIDE SEQUENCE</scope>
</reference>
<dbReference type="Pfam" id="PF13476">
    <property type="entry name" value="AAA_23"/>
    <property type="match status" value="1"/>
</dbReference>
<dbReference type="GO" id="GO:0006302">
    <property type="term" value="P:double-strand break repair"/>
    <property type="evidence" value="ECO:0007669"/>
    <property type="project" value="InterPro"/>
</dbReference>
<feature type="coiled-coil region" evidence="1">
    <location>
        <begin position="403"/>
        <end position="430"/>
    </location>
</feature>
<proteinExistence type="predicted"/>
<organism evidence="3">
    <name type="scientific">freshwater metagenome</name>
    <dbReference type="NCBI Taxonomy" id="449393"/>
    <lineage>
        <taxon>unclassified sequences</taxon>
        <taxon>metagenomes</taxon>
        <taxon>ecological metagenomes</taxon>
    </lineage>
</organism>
<name>A0A6J7GYF1_9ZZZZ</name>
<dbReference type="Gene3D" id="3.40.50.300">
    <property type="entry name" value="P-loop containing nucleotide triphosphate hydrolases"/>
    <property type="match status" value="2"/>
</dbReference>
<evidence type="ECO:0000313" key="3">
    <source>
        <dbReference type="EMBL" id="CAB4911786.1"/>
    </source>
</evidence>
<evidence type="ECO:0000256" key="1">
    <source>
        <dbReference type="SAM" id="Coils"/>
    </source>
</evidence>
<feature type="domain" description="Rad50/SbcC-type AAA" evidence="2">
    <location>
        <begin position="5"/>
        <end position="257"/>
    </location>
</feature>
<accession>A0A6J7GYF1</accession>
<dbReference type="PANTHER" id="PTHR32114:SF2">
    <property type="entry name" value="ABC TRANSPORTER ABCH.3"/>
    <property type="match status" value="1"/>
</dbReference>
<sequence length="657" mass="74174">MKILSLKLTNFMSYKGTHEINFDVPDTSPVILFLGENGHGKTTIQHAARWCLYGETNYKDRKIPLLDLLNRKSYDSAPAASQVDMEVVLEWEDSKKNYELTRTWSVKKDETGWVTGAATPSLRIDHKNPVPTTSIPEYVQRFLAKEISHFFFFNGEIQDEFDKMTSNDDGAGFIKSEIEKTLSIPVITEAINWLHGKESSESTAIEKANRDNAKIAQHAFDKVQAVKEKAVLENELKSQVEKREKARTAIAELNKKIGNIEEVQDLTASLNIETGKIDEITSQRREILSNIKDHLSMNVWLPNSKYLLKVWKTAQSAKDEYEKAEESAKTFLRNIELLSELEQSTTCPLCNSVHDNTPESVKSRKVDLQSKFDEIAGKYDLGFQQTLELFALMGFESSKVSKVVDLQKEYDELGARLAKAKNAAAEVKNRLSLHGNVDVKESMINMRGFTQNEEEATRSINTYQDEIKKKASYIEGLEKEISKGGTVSPEKQAAYNAFRYLRFLFTSGKESYANLVRQQVETFASESFNSIISDKKFVGLKINESYGVDLLMKDGKIEPLRSTGQAKISAISLINGLIKTAMPEGFILMDTPFGSLDMGHRREVCKWASNSGLKVSLFMHSGEFDRNIDSEFFGNGIGRIYRIHKVDDNESSISVEV</sequence>
<dbReference type="InterPro" id="IPR027417">
    <property type="entry name" value="P-loop_NTPase"/>
</dbReference>
<dbReference type="AlphaFoldDB" id="A0A6J7GYF1"/>
<dbReference type="GO" id="GO:0016887">
    <property type="term" value="F:ATP hydrolysis activity"/>
    <property type="evidence" value="ECO:0007669"/>
    <property type="project" value="InterPro"/>
</dbReference>
<gene>
    <name evidence="3" type="ORF">UFOPK3614_00329</name>
</gene>
<dbReference type="InterPro" id="IPR038729">
    <property type="entry name" value="Rad50/SbcC_AAA"/>
</dbReference>
<keyword evidence="1" id="KW-0175">Coiled coil</keyword>